<dbReference type="PRINTS" id="PR00926">
    <property type="entry name" value="MITOCARRIER"/>
</dbReference>
<proteinExistence type="inferred from homology"/>
<dbReference type="SUPFAM" id="SSF103506">
    <property type="entry name" value="Mitochondrial carrier"/>
    <property type="match status" value="1"/>
</dbReference>
<dbReference type="EMBL" id="GBEZ01004721">
    <property type="protein sequence ID" value="JAC80521.1"/>
    <property type="molecule type" value="Transcribed_RNA"/>
</dbReference>
<evidence type="ECO:0000256" key="2">
    <source>
        <dbReference type="ARBA" id="ARBA00022448"/>
    </source>
</evidence>
<dbReference type="PROSITE" id="PS50920">
    <property type="entry name" value="SOLCAR"/>
    <property type="match status" value="3"/>
</dbReference>
<keyword evidence="4" id="KW-0677">Repeat</keyword>
<dbReference type="Pfam" id="PF00153">
    <property type="entry name" value="Mito_carr"/>
    <property type="match status" value="3"/>
</dbReference>
<comment type="similarity">
    <text evidence="7">Belongs to the mitochondrial carrier (TC 2.A.29) family.</text>
</comment>
<evidence type="ECO:0000256" key="7">
    <source>
        <dbReference type="RuleBase" id="RU000488"/>
    </source>
</evidence>
<feature type="repeat" description="Solcar" evidence="6">
    <location>
        <begin position="315"/>
        <end position="399"/>
    </location>
</feature>
<dbReference type="GO" id="GO:0055085">
    <property type="term" value="P:transmembrane transport"/>
    <property type="evidence" value="ECO:0007669"/>
    <property type="project" value="InterPro"/>
</dbReference>
<dbReference type="InterPro" id="IPR023395">
    <property type="entry name" value="MCP_dom_sf"/>
</dbReference>
<evidence type="ECO:0000256" key="5">
    <source>
        <dbReference type="ARBA" id="ARBA00023136"/>
    </source>
</evidence>
<dbReference type="Gene3D" id="1.50.40.10">
    <property type="entry name" value="Mitochondrial carrier domain"/>
    <property type="match status" value="1"/>
</dbReference>
<dbReference type="PANTHER" id="PTHR24089">
    <property type="entry name" value="SOLUTE CARRIER FAMILY 25"/>
    <property type="match status" value="1"/>
</dbReference>
<keyword evidence="2 7" id="KW-0813">Transport</keyword>
<gene>
    <name evidence="8" type="ORF">TSPGSL018_10075</name>
</gene>
<feature type="repeat" description="Solcar" evidence="6">
    <location>
        <begin position="215"/>
        <end position="298"/>
    </location>
</feature>
<evidence type="ECO:0000256" key="1">
    <source>
        <dbReference type="ARBA" id="ARBA00004141"/>
    </source>
</evidence>
<comment type="subcellular location">
    <subcellularLocation>
        <location evidence="1">Membrane</location>
        <topology evidence="1">Multi-pass membrane protein</topology>
    </subcellularLocation>
</comment>
<evidence type="ECO:0000256" key="6">
    <source>
        <dbReference type="PROSITE-ProRule" id="PRU00282"/>
    </source>
</evidence>
<evidence type="ECO:0000256" key="3">
    <source>
        <dbReference type="ARBA" id="ARBA00022692"/>
    </source>
</evidence>
<feature type="repeat" description="Solcar" evidence="6">
    <location>
        <begin position="409"/>
        <end position="498"/>
    </location>
</feature>
<keyword evidence="3 6" id="KW-0812">Transmembrane</keyword>
<protein>
    <submittedName>
        <fullName evidence="8">Mitochondrial carrier family</fullName>
    </submittedName>
</protein>
<dbReference type="GO" id="GO:0016020">
    <property type="term" value="C:membrane"/>
    <property type="evidence" value="ECO:0007669"/>
    <property type="project" value="UniProtKB-SubCell"/>
</dbReference>
<dbReference type="AlphaFoldDB" id="A0A061SCN9"/>
<evidence type="ECO:0000256" key="4">
    <source>
        <dbReference type="ARBA" id="ARBA00022737"/>
    </source>
</evidence>
<sequence length="522" mass="55608">MEFEFTRENSRFARSLLVKRAAVNFKGTRSYYVGNYSRNGLSCSDVFLRPAISRKSFCSITFLRFDKPLARNIDDLDSRAEFRSSSCRCWGLMPGVAGFLVRRQGAGTGGFAVGGAKFLQCVFATVLTAVHHCQAKSFPAAQYLQAVQQPLPSLPLPSLRKAVDIWGAKISRARVLALQCSGQARLSAAEGTLLLGEALFASRARSGEQALSCGDMAARKLLAGGLAGAVSKTGVAPLERLTTIMMADVNCQGFRASLLRMWRDGGFWGMFSGNAATLAKIFPQTAIQFASFHSLKEAAASFHVRNGTGSATGELSSLEHLLVGSLAGLLACSATYPLDTMRTQMSITGGLKGNLLSVGTQIVRSQGLPSLYKGFAATLVSDVLGSGLGFMNYEIGTKVYRELNDGRSPTAVEKGVIGALSATATLSLLMPLEVVRRRLQVQGSCGRPVLYKGTVDAFVKIWRAGGVRAFYGAAMSNYLKVVPSIGSVYFLYDCFCGSLGVAQMVPPSSAQKPPPESAADAP</sequence>
<organism evidence="8">
    <name type="scientific">Tetraselmis sp. GSL018</name>
    <dbReference type="NCBI Taxonomy" id="582737"/>
    <lineage>
        <taxon>Eukaryota</taxon>
        <taxon>Viridiplantae</taxon>
        <taxon>Chlorophyta</taxon>
        <taxon>core chlorophytes</taxon>
        <taxon>Chlorodendrophyceae</taxon>
        <taxon>Chlorodendrales</taxon>
        <taxon>Chlorodendraceae</taxon>
        <taxon>Tetraselmis</taxon>
    </lineage>
</organism>
<name>A0A061SCN9_9CHLO</name>
<accession>A0A061SCN9</accession>
<keyword evidence="5 6" id="KW-0472">Membrane</keyword>
<dbReference type="InterPro" id="IPR018108">
    <property type="entry name" value="MCP_transmembrane"/>
</dbReference>
<reference evidence="8" key="1">
    <citation type="submission" date="2014-05" db="EMBL/GenBank/DDBJ databases">
        <title>The transcriptome of the halophilic microalga Tetraselmis sp. GSL018 isolated from the Great Salt Lake, Utah.</title>
        <authorList>
            <person name="Jinkerson R.E."/>
            <person name="D'Adamo S."/>
            <person name="Posewitz M.C."/>
        </authorList>
    </citation>
    <scope>NUCLEOTIDE SEQUENCE</scope>
    <source>
        <strain evidence="8">GSL018</strain>
    </source>
</reference>
<dbReference type="InterPro" id="IPR002067">
    <property type="entry name" value="MCP"/>
</dbReference>
<evidence type="ECO:0000313" key="8">
    <source>
        <dbReference type="EMBL" id="JAC80521.1"/>
    </source>
</evidence>